<evidence type="ECO:0000313" key="2">
    <source>
        <dbReference type="Proteomes" id="UP000701702"/>
    </source>
</evidence>
<dbReference type="EMBL" id="CAJZAF010000057">
    <property type="protein sequence ID" value="CAG9187024.1"/>
    <property type="molecule type" value="Genomic_DNA"/>
</dbReference>
<dbReference type="Proteomes" id="UP000701702">
    <property type="component" value="Unassembled WGS sequence"/>
</dbReference>
<evidence type="ECO:0000313" key="1">
    <source>
        <dbReference type="EMBL" id="CAG9187024.1"/>
    </source>
</evidence>
<sequence length="39" mass="4227">MVREHSFSVNHDPLADHLAVDVYAPLLRGIVAVMPGDSP</sequence>
<protein>
    <submittedName>
        <fullName evidence="1">Uncharacterized protein</fullName>
    </submittedName>
</protein>
<comment type="caution">
    <text evidence="1">The sequence shown here is derived from an EMBL/GenBank/DDBJ whole genome shotgun (WGS) entry which is preliminary data.</text>
</comment>
<gene>
    <name evidence="1" type="ORF">LMG23994_06505</name>
</gene>
<accession>A0ABM8Y2R3</accession>
<reference evidence="1 2" key="1">
    <citation type="submission" date="2021-08" db="EMBL/GenBank/DDBJ databases">
        <authorList>
            <person name="Peeters C."/>
        </authorList>
    </citation>
    <scope>NUCLEOTIDE SEQUENCE [LARGE SCALE GENOMIC DNA]</scope>
    <source>
        <strain evidence="1 2">LMG 23994</strain>
    </source>
</reference>
<proteinExistence type="predicted"/>
<organism evidence="1 2">
    <name type="scientific">Cupriavidus pinatubonensis</name>
    <dbReference type="NCBI Taxonomy" id="248026"/>
    <lineage>
        <taxon>Bacteria</taxon>
        <taxon>Pseudomonadati</taxon>
        <taxon>Pseudomonadota</taxon>
        <taxon>Betaproteobacteria</taxon>
        <taxon>Burkholderiales</taxon>
        <taxon>Burkholderiaceae</taxon>
        <taxon>Cupriavidus</taxon>
    </lineage>
</organism>
<keyword evidence="2" id="KW-1185">Reference proteome</keyword>
<name>A0ABM8Y2R3_9BURK</name>